<dbReference type="Pfam" id="PF00892">
    <property type="entry name" value="EamA"/>
    <property type="match status" value="2"/>
</dbReference>
<dbReference type="InterPro" id="IPR037185">
    <property type="entry name" value="EmrE-like"/>
</dbReference>
<dbReference type="Gene3D" id="1.10.3730.20">
    <property type="match status" value="2"/>
</dbReference>
<evidence type="ECO:0000256" key="1">
    <source>
        <dbReference type="ARBA" id="ARBA00004141"/>
    </source>
</evidence>
<feature type="transmembrane region" description="Helical" evidence="5">
    <location>
        <begin position="217"/>
        <end position="234"/>
    </location>
</feature>
<dbReference type="OrthoDB" id="148351at2"/>
<feature type="transmembrane region" description="Helical" evidence="5">
    <location>
        <begin position="122"/>
        <end position="140"/>
    </location>
</feature>
<feature type="transmembrane region" description="Helical" evidence="5">
    <location>
        <begin position="95"/>
        <end position="115"/>
    </location>
</feature>
<comment type="subcellular location">
    <subcellularLocation>
        <location evidence="1">Membrane</location>
        <topology evidence="1">Multi-pass membrane protein</topology>
    </subcellularLocation>
</comment>
<feature type="transmembrane region" description="Helical" evidence="5">
    <location>
        <begin position="146"/>
        <end position="165"/>
    </location>
</feature>
<dbReference type="AlphaFoldDB" id="K6XLQ0"/>
<gene>
    <name evidence="7" type="ORF">GARC_4642</name>
</gene>
<dbReference type="PANTHER" id="PTHR22911:SF6">
    <property type="entry name" value="SOLUTE CARRIER FAMILY 35 MEMBER G1"/>
    <property type="match status" value="1"/>
</dbReference>
<dbReference type="eggNOG" id="COG0697">
    <property type="taxonomic scope" value="Bacteria"/>
</dbReference>
<evidence type="ECO:0000256" key="2">
    <source>
        <dbReference type="ARBA" id="ARBA00022692"/>
    </source>
</evidence>
<dbReference type="SUPFAM" id="SSF103481">
    <property type="entry name" value="Multidrug resistance efflux transporter EmrE"/>
    <property type="match status" value="2"/>
</dbReference>
<feature type="transmembrane region" description="Helical" evidence="5">
    <location>
        <begin position="69"/>
        <end position="89"/>
    </location>
</feature>
<keyword evidence="3 5" id="KW-1133">Transmembrane helix</keyword>
<dbReference type="InterPro" id="IPR000620">
    <property type="entry name" value="EamA_dom"/>
</dbReference>
<evidence type="ECO:0000259" key="6">
    <source>
        <dbReference type="Pfam" id="PF00892"/>
    </source>
</evidence>
<protein>
    <submittedName>
        <fullName evidence="7">Possible transporter, RhaT family, DMT superfamily</fullName>
    </submittedName>
</protein>
<dbReference type="GO" id="GO:0016020">
    <property type="term" value="C:membrane"/>
    <property type="evidence" value="ECO:0007669"/>
    <property type="project" value="UniProtKB-SubCell"/>
</dbReference>
<dbReference type="PANTHER" id="PTHR22911">
    <property type="entry name" value="ACYL-MALONYL CONDENSING ENZYME-RELATED"/>
    <property type="match status" value="1"/>
</dbReference>
<feature type="domain" description="EamA" evidence="6">
    <location>
        <begin position="7"/>
        <end position="137"/>
    </location>
</feature>
<feature type="domain" description="EamA" evidence="6">
    <location>
        <begin position="149"/>
        <end position="283"/>
    </location>
</feature>
<keyword evidence="2 5" id="KW-0812">Transmembrane</keyword>
<name>K6XLQ0_9ALTE</name>
<sequence>MSNLRSSLFMVLAMAAFALEDMFIKSTAALVPVGEILLLFGLGGTLAFIVMTLSRGQAIFHPKIISQPVLLRIVFEVIGRLFYTLAIVYTPLSSASAILQATPLVVVMGAALFLGERVGWQRWCAISIGFIGVLVIIRPGLESFEISSLLGIIGMLGFAGRDLATRAASPVLSHLQLGIYGFFILIPTGLFMLYFNIGSDGNDLTNQGFIWPDIMSNLQILAATTFGVTAYYWLTIAMRNGDVSVVAPFRYTRIVFALIIGATIFNERPDNLTLFGIVIIVASGLYTLFRNKHTSSK</sequence>
<feature type="transmembrane region" description="Helical" evidence="5">
    <location>
        <begin position="28"/>
        <end position="49"/>
    </location>
</feature>
<organism evidence="7 8">
    <name type="scientific">Paraglaciecola arctica BSs20135</name>
    <dbReference type="NCBI Taxonomy" id="493475"/>
    <lineage>
        <taxon>Bacteria</taxon>
        <taxon>Pseudomonadati</taxon>
        <taxon>Pseudomonadota</taxon>
        <taxon>Gammaproteobacteria</taxon>
        <taxon>Alteromonadales</taxon>
        <taxon>Alteromonadaceae</taxon>
        <taxon>Paraglaciecola</taxon>
    </lineage>
</organism>
<feature type="transmembrane region" description="Helical" evidence="5">
    <location>
        <begin position="177"/>
        <end position="197"/>
    </location>
</feature>
<dbReference type="Proteomes" id="UP000006327">
    <property type="component" value="Unassembled WGS sequence"/>
</dbReference>
<dbReference type="RefSeq" id="WP_007624710.1">
    <property type="nucleotide sequence ID" value="NZ_BAEO01000062.1"/>
</dbReference>
<feature type="transmembrane region" description="Helical" evidence="5">
    <location>
        <begin position="246"/>
        <end position="265"/>
    </location>
</feature>
<evidence type="ECO:0000256" key="4">
    <source>
        <dbReference type="ARBA" id="ARBA00023136"/>
    </source>
</evidence>
<reference evidence="7 8" key="1">
    <citation type="journal article" date="2017" name="Antonie Van Leeuwenhoek">
        <title>Rhizobium rhizosphaerae sp. nov., a novel species isolated from rice rhizosphere.</title>
        <authorList>
            <person name="Zhao J.J."/>
            <person name="Zhang J."/>
            <person name="Zhang R.J."/>
            <person name="Zhang C.W."/>
            <person name="Yin H.Q."/>
            <person name="Zhang X.X."/>
        </authorList>
    </citation>
    <scope>NUCLEOTIDE SEQUENCE [LARGE SCALE GENOMIC DNA]</scope>
    <source>
        <strain evidence="7 8">BSs20135</strain>
    </source>
</reference>
<evidence type="ECO:0000256" key="3">
    <source>
        <dbReference type="ARBA" id="ARBA00022989"/>
    </source>
</evidence>
<proteinExistence type="predicted"/>
<evidence type="ECO:0000313" key="8">
    <source>
        <dbReference type="Proteomes" id="UP000006327"/>
    </source>
</evidence>
<comment type="caution">
    <text evidence="7">The sequence shown here is derived from an EMBL/GenBank/DDBJ whole genome shotgun (WGS) entry which is preliminary data.</text>
</comment>
<keyword evidence="8" id="KW-1185">Reference proteome</keyword>
<feature type="transmembrane region" description="Helical" evidence="5">
    <location>
        <begin position="271"/>
        <end position="289"/>
    </location>
</feature>
<evidence type="ECO:0000256" key="5">
    <source>
        <dbReference type="SAM" id="Phobius"/>
    </source>
</evidence>
<dbReference type="EMBL" id="BAEO01000062">
    <property type="protein sequence ID" value="GAC21584.1"/>
    <property type="molecule type" value="Genomic_DNA"/>
</dbReference>
<evidence type="ECO:0000313" key="7">
    <source>
        <dbReference type="EMBL" id="GAC21584.1"/>
    </source>
</evidence>
<keyword evidence="4 5" id="KW-0472">Membrane</keyword>
<accession>K6XLQ0</accession>